<comment type="caution">
    <text evidence="2">The sequence shown here is derived from an EMBL/GenBank/DDBJ whole genome shotgun (WGS) entry which is preliminary data.</text>
</comment>
<evidence type="ECO:0000256" key="1">
    <source>
        <dbReference type="SAM" id="Phobius"/>
    </source>
</evidence>
<proteinExistence type="predicted"/>
<evidence type="ECO:0000313" key="2">
    <source>
        <dbReference type="EMBL" id="TQD99586.1"/>
    </source>
</evidence>
<accession>A0A540ML93</accession>
<keyword evidence="1" id="KW-1133">Transmembrane helix</keyword>
<dbReference type="Proteomes" id="UP000315295">
    <property type="component" value="Unassembled WGS sequence"/>
</dbReference>
<sequence length="128" mass="14720">MDDRKGDTTKKNLQQQILFHITQPVISLQLGLLIAIMRKNNKRMQYYQPLYNYYLGTIQQNVSSFASLAPKTHPRVTSFPICSTLNSLSELRKSITSSTLQHFECIRQLAFSGCWLPCVLKRVEVAQQ</sequence>
<name>A0A540ML93_MALBA</name>
<keyword evidence="1" id="KW-0472">Membrane</keyword>
<dbReference type="EMBL" id="VIEB01000233">
    <property type="protein sequence ID" value="TQD99586.1"/>
    <property type="molecule type" value="Genomic_DNA"/>
</dbReference>
<organism evidence="2 3">
    <name type="scientific">Malus baccata</name>
    <name type="common">Siberian crab apple</name>
    <name type="synonym">Pyrus baccata</name>
    <dbReference type="NCBI Taxonomy" id="106549"/>
    <lineage>
        <taxon>Eukaryota</taxon>
        <taxon>Viridiplantae</taxon>
        <taxon>Streptophyta</taxon>
        <taxon>Embryophyta</taxon>
        <taxon>Tracheophyta</taxon>
        <taxon>Spermatophyta</taxon>
        <taxon>Magnoliopsida</taxon>
        <taxon>eudicotyledons</taxon>
        <taxon>Gunneridae</taxon>
        <taxon>Pentapetalae</taxon>
        <taxon>rosids</taxon>
        <taxon>fabids</taxon>
        <taxon>Rosales</taxon>
        <taxon>Rosaceae</taxon>
        <taxon>Amygdaloideae</taxon>
        <taxon>Maleae</taxon>
        <taxon>Malus</taxon>
    </lineage>
</organism>
<gene>
    <name evidence="2" type="ORF">C1H46_014812</name>
</gene>
<keyword evidence="3" id="KW-1185">Reference proteome</keyword>
<feature type="transmembrane region" description="Helical" evidence="1">
    <location>
        <begin position="17"/>
        <end position="37"/>
    </location>
</feature>
<evidence type="ECO:0000313" key="3">
    <source>
        <dbReference type="Proteomes" id="UP000315295"/>
    </source>
</evidence>
<reference evidence="2 3" key="1">
    <citation type="journal article" date="2019" name="G3 (Bethesda)">
        <title>Sequencing of a Wild Apple (Malus baccata) Genome Unravels the Differences Between Cultivated and Wild Apple Species Regarding Disease Resistance and Cold Tolerance.</title>
        <authorList>
            <person name="Chen X."/>
        </authorList>
    </citation>
    <scope>NUCLEOTIDE SEQUENCE [LARGE SCALE GENOMIC DNA]</scope>
    <source>
        <strain evidence="3">cv. Shandingzi</strain>
        <tissue evidence="2">Leaves</tissue>
    </source>
</reference>
<protein>
    <submittedName>
        <fullName evidence="2">Uncharacterized protein</fullName>
    </submittedName>
</protein>
<dbReference type="AlphaFoldDB" id="A0A540ML93"/>
<keyword evidence="1" id="KW-0812">Transmembrane</keyword>